<dbReference type="InterPro" id="IPR036886">
    <property type="entry name" value="Villin_headpiece_dom_sf"/>
</dbReference>
<dbReference type="KEGG" id="vcn:VOLCADRAFT_97468"/>
<feature type="domain" description="HP" evidence="2">
    <location>
        <begin position="199"/>
        <end position="264"/>
    </location>
</feature>
<proteinExistence type="predicted"/>
<sequence length="264" mass="28584">MPPSAIAAALKAPLALTAQGPPPAPIPGLQQCRRTGPTSPDPSIVTSSIAARPTATRITTTTTSAATAVPSMAIATCRTGTTPFPMSLQECCCKVIIRHVSVYNCLELLAVVRGHQAPSLEAIAAACVRYAVNSFEMLQGLCSEVQLRQALSDEVYDNLVSAQQERLQAVADMRRVGRVLDRQPLLLGDGGPRQVPSVSGRYVSYPPEALQAGLSWPEGVQALDRETWLAEEDFKRLFEGLEWAEYSRLPEWRKTRLKQAAGLF</sequence>
<dbReference type="Gene3D" id="1.10.950.10">
    <property type="entry name" value="Villin headpiece domain"/>
    <property type="match status" value="1"/>
</dbReference>
<dbReference type="GO" id="GO:0003779">
    <property type="term" value="F:actin binding"/>
    <property type="evidence" value="ECO:0007669"/>
    <property type="project" value="InterPro"/>
</dbReference>
<dbReference type="PROSITE" id="PS51089">
    <property type="entry name" value="HP"/>
    <property type="match status" value="1"/>
</dbReference>
<accession>D8UCU3</accession>
<dbReference type="SMART" id="SM00153">
    <property type="entry name" value="VHP"/>
    <property type="match status" value="1"/>
</dbReference>
<keyword evidence="4" id="KW-1185">Reference proteome</keyword>
<reference evidence="3 4" key="1">
    <citation type="journal article" date="2010" name="Science">
        <title>Genomic analysis of organismal complexity in the multicellular green alga Volvox carteri.</title>
        <authorList>
            <person name="Prochnik S.E."/>
            <person name="Umen J."/>
            <person name="Nedelcu A.M."/>
            <person name="Hallmann A."/>
            <person name="Miller S.M."/>
            <person name="Nishii I."/>
            <person name="Ferris P."/>
            <person name="Kuo A."/>
            <person name="Mitros T."/>
            <person name="Fritz-Laylin L.K."/>
            <person name="Hellsten U."/>
            <person name="Chapman J."/>
            <person name="Simakov O."/>
            <person name="Rensing S.A."/>
            <person name="Terry A."/>
            <person name="Pangilinan J."/>
            <person name="Kapitonov V."/>
            <person name="Jurka J."/>
            <person name="Salamov A."/>
            <person name="Shapiro H."/>
            <person name="Schmutz J."/>
            <person name="Grimwood J."/>
            <person name="Lindquist E."/>
            <person name="Lucas S."/>
            <person name="Grigoriev I.V."/>
            <person name="Schmitt R."/>
            <person name="Kirk D."/>
            <person name="Rokhsar D.S."/>
        </authorList>
    </citation>
    <scope>NUCLEOTIDE SEQUENCE [LARGE SCALE GENOMIC DNA]</scope>
    <source>
        <strain evidence="4">f. Nagariensis / Eve</strain>
    </source>
</reference>
<dbReference type="RefSeq" id="XP_002956513.1">
    <property type="nucleotide sequence ID" value="XM_002956467.1"/>
</dbReference>
<dbReference type="GeneID" id="9619616"/>
<dbReference type="OrthoDB" id="544334at2759"/>
<evidence type="ECO:0000313" key="3">
    <source>
        <dbReference type="EMBL" id="EFJ42450.1"/>
    </source>
</evidence>
<dbReference type="InterPro" id="IPR003128">
    <property type="entry name" value="Villin_headpiece"/>
</dbReference>
<evidence type="ECO:0000259" key="2">
    <source>
        <dbReference type="PROSITE" id="PS51089"/>
    </source>
</evidence>
<dbReference type="Pfam" id="PF02209">
    <property type="entry name" value="VHP"/>
    <property type="match status" value="1"/>
</dbReference>
<protein>
    <submittedName>
        <fullName evidence="3">Villin-like protein</fullName>
    </submittedName>
</protein>
<organism evidence="4">
    <name type="scientific">Volvox carteri f. nagariensis</name>
    <dbReference type="NCBI Taxonomy" id="3068"/>
    <lineage>
        <taxon>Eukaryota</taxon>
        <taxon>Viridiplantae</taxon>
        <taxon>Chlorophyta</taxon>
        <taxon>core chlorophytes</taxon>
        <taxon>Chlorophyceae</taxon>
        <taxon>CS clade</taxon>
        <taxon>Chlamydomonadales</taxon>
        <taxon>Volvocaceae</taxon>
        <taxon>Volvox</taxon>
    </lineage>
</organism>
<dbReference type="Proteomes" id="UP000001058">
    <property type="component" value="Unassembled WGS sequence"/>
</dbReference>
<dbReference type="GO" id="GO:0007010">
    <property type="term" value="P:cytoskeleton organization"/>
    <property type="evidence" value="ECO:0007669"/>
    <property type="project" value="InterPro"/>
</dbReference>
<gene>
    <name evidence="3" type="primary">vilA</name>
    <name evidence="3" type="ORF">VOLCADRAFT_97468</name>
</gene>
<dbReference type="SUPFAM" id="SSF47050">
    <property type="entry name" value="VHP, Villin headpiece domain"/>
    <property type="match status" value="1"/>
</dbReference>
<evidence type="ECO:0000313" key="4">
    <source>
        <dbReference type="Proteomes" id="UP000001058"/>
    </source>
</evidence>
<dbReference type="AlphaFoldDB" id="D8UCU3"/>
<dbReference type="STRING" id="3068.D8UCU3"/>
<name>D8UCU3_VOLCA</name>
<feature type="region of interest" description="Disordered" evidence="1">
    <location>
        <begin position="25"/>
        <end position="44"/>
    </location>
</feature>
<dbReference type="EMBL" id="GL378382">
    <property type="protein sequence ID" value="EFJ42450.1"/>
    <property type="molecule type" value="Genomic_DNA"/>
</dbReference>
<evidence type="ECO:0000256" key="1">
    <source>
        <dbReference type="SAM" id="MobiDB-lite"/>
    </source>
</evidence>
<dbReference type="InParanoid" id="D8UCU3"/>